<evidence type="ECO:0000256" key="1">
    <source>
        <dbReference type="ARBA" id="ARBA00009616"/>
    </source>
</evidence>
<feature type="repeat" description="WD" evidence="6">
    <location>
        <begin position="346"/>
        <end position="379"/>
    </location>
</feature>
<dbReference type="GO" id="GO:0005516">
    <property type="term" value="F:calmodulin binding"/>
    <property type="evidence" value="ECO:0007669"/>
    <property type="project" value="UniProtKB-KW"/>
</dbReference>
<proteinExistence type="inferred from homology"/>
<evidence type="ECO:0000256" key="4">
    <source>
        <dbReference type="ARBA" id="ARBA00022860"/>
    </source>
</evidence>
<evidence type="ECO:0000256" key="7">
    <source>
        <dbReference type="SAM" id="MobiDB-lite"/>
    </source>
</evidence>
<dbReference type="InterPro" id="IPR013258">
    <property type="entry name" value="Striatin_N"/>
</dbReference>
<feature type="compositionally biased region" description="Low complexity" evidence="7">
    <location>
        <begin position="157"/>
        <end position="195"/>
    </location>
</feature>
<feature type="repeat" description="WD" evidence="6">
    <location>
        <begin position="399"/>
        <end position="439"/>
    </location>
</feature>
<dbReference type="PANTHER" id="PTHR15653:SF0">
    <property type="entry name" value="CONNECTOR OF KINASE TO AP-1, ISOFORM E"/>
    <property type="match status" value="1"/>
</dbReference>
<evidence type="ECO:0000256" key="2">
    <source>
        <dbReference type="ARBA" id="ARBA00022574"/>
    </source>
</evidence>
<dbReference type="InterPro" id="IPR015943">
    <property type="entry name" value="WD40/YVTN_repeat-like_dom_sf"/>
</dbReference>
<dbReference type="SMART" id="SM00320">
    <property type="entry name" value="WD40"/>
    <property type="match status" value="7"/>
</dbReference>
<comment type="similarity">
    <text evidence="1">Belongs to the WD repeat striatin family.</text>
</comment>
<dbReference type="Gene3D" id="1.20.5.300">
    <property type="match status" value="1"/>
</dbReference>
<dbReference type="Gene3D" id="2.130.10.10">
    <property type="entry name" value="YVTN repeat-like/Quinoprotein amine dehydrogenase"/>
    <property type="match status" value="3"/>
</dbReference>
<evidence type="ECO:0000259" key="8">
    <source>
        <dbReference type="Pfam" id="PF08232"/>
    </source>
</evidence>
<evidence type="ECO:0000256" key="3">
    <source>
        <dbReference type="ARBA" id="ARBA00022737"/>
    </source>
</evidence>
<dbReference type="Pfam" id="PF08232">
    <property type="entry name" value="Striatin"/>
    <property type="match status" value="1"/>
</dbReference>
<keyword evidence="3" id="KW-0677">Repeat</keyword>
<comment type="caution">
    <text evidence="9">The sequence shown here is derived from an EMBL/GenBank/DDBJ whole genome shotgun (WGS) entry which is preliminary data.</text>
</comment>
<feature type="compositionally biased region" description="Polar residues" evidence="7">
    <location>
        <begin position="201"/>
        <end position="219"/>
    </location>
</feature>
<dbReference type="Proteomes" id="UP000242180">
    <property type="component" value="Unassembled WGS sequence"/>
</dbReference>
<dbReference type="PROSITE" id="PS00678">
    <property type="entry name" value="WD_REPEATS_1"/>
    <property type="match status" value="3"/>
</dbReference>
<dbReference type="PROSITE" id="PS50294">
    <property type="entry name" value="WD_REPEATS_REGION"/>
    <property type="match status" value="4"/>
</dbReference>
<dbReference type="InterPro" id="IPR051488">
    <property type="entry name" value="WD_repeat_striatin"/>
</dbReference>
<keyword evidence="5" id="KW-0175">Coiled coil</keyword>
<dbReference type="InParanoid" id="A0A1X2HJK9"/>
<dbReference type="AlphaFoldDB" id="A0A1X2HJK9"/>
<evidence type="ECO:0000256" key="6">
    <source>
        <dbReference type="PROSITE-ProRule" id="PRU00221"/>
    </source>
</evidence>
<feature type="domain" description="Striatin N-terminal" evidence="8">
    <location>
        <begin position="10"/>
        <end position="132"/>
    </location>
</feature>
<dbReference type="PRINTS" id="PR00320">
    <property type="entry name" value="GPROTEINBRPT"/>
</dbReference>
<feature type="region of interest" description="Disordered" evidence="7">
    <location>
        <begin position="259"/>
        <end position="279"/>
    </location>
</feature>
<gene>
    <name evidence="9" type="ORF">BCR43DRAFT_530422</name>
</gene>
<keyword evidence="4" id="KW-0112">Calmodulin-binding</keyword>
<dbReference type="InterPro" id="IPR020472">
    <property type="entry name" value="WD40_PAC1"/>
</dbReference>
<dbReference type="OrthoDB" id="727118at2759"/>
<dbReference type="Pfam" id="PF00400">
    <property type="entry name" value="WD40"/>
    <property type="match status" value="6"/>
</dbReference>
<dbReference type="InterPro" id="IPR001680">
    <property type="entry name" value="WD40_rpt"/>
</dbReference>
<dbReference type="InterPro" id="IPR036322">
    <property type="entry name" value="WD40_repeat_dom_sf"/>
</dbReference>
<feature type="region of interest" description="Disordered" evidence="7">
    <location>
        <begin position="154"/>
        <end position="245"/>
    </location>
</feature>
<reference evidence="9 10" key="1">
    <citation type="submission" date="2016-07" db="EMBL/GenBank/DDBJ databases">
        <title>Pervasive Adenine N6-methylation of Active Genes in Fungi.</title>
        <authorList>
            <consortium name="DOE Joint Genome Institute"/>
            <person name="Mondo S.J."/>
            <person name="Dannebaum R.O."/>
            <person name="Kuo R.C."/>
            <person name="Labutti K."/>
            <person name="Haridas S."/>
            <person name="Kuo A."/>
            <person name="Salamov A."/>
            <person name="Ahrendt S.R."/>
            <person name="Lipzen A."/>
            <person name="Sullivan W."/>
            <person name="Andreopoulos W.B."/>
            <person name="Clum A."/>
            <person name="Lindquist E."/>
            <person name="Daum C."/>
            <person name="Ramamoorthy G.K."/>
            <person name="Gryganskyi A."/>
            <person name="Culley D."/>
            <person name="Magnuson J.K."/>
            <person name="James T.Y."/>
            <person name="O'Malley M.A."/>
            <person name="Stajich J.E."/>
            <person name="Spatafora J.W."/>
            <person name="Visel A."/>
            <person name="Grigoriev I.V."/>
        </authorList>
    </citation>
    <scope>NUCLEOTIDE SEQUENCE [LARGE SCALE GENOMIC DNA]</scope>
    <source>
        <strain evidence="9 10">NRRL 2496</strain>
    </source>
</reference>
<dbReference type="PROSITE" id="PS50082">
    <property type="entry name" value="WD_REPEATS_2"/>
    <property type="match status" value="4"/>
</dbReference>
<evidence type="ECO:0000256" key="5">
    <source>
        <dbReference type="ARBA" id="ARBA00023054"/>
    </source>
</evidence>
<dbReference type="CDD" id="cd00200">
    <property type="entry name" value="WD40"/>
    <property type="match status" value="1"/>
</dbReference>
<dbReference type="FunCoup" id="A0A1X2HJK9">
    <property type="interactions" value="164"/>
</dbReference>
<keyword evidence="2 6" id="KW-0853">WD repeat</keyword>
<dbReference type="EMBL" id="MCGN01000003">
    <property type="protein sequence ID" value="ORY99284.1"/>
    <property type="molecule type" value="Genomic_DNA"/>
</dbReference>
<evidence type="ECO:0000313" key="10">
    <source>
        <dbReference type="Proteomes" id="UP000242180"/>
    </source>
</evidence>
<dbReference type="PANTHER" id="PTHR15653">
    <property type="entry name" value="STRIATIN"/>
    <property type="match status" value="1"/>
</dbReference>
<sequence length="628" mass="69133">MVMETSAEYTLPGVLHFLQAEWRRFERERNEWAIERAELKSHIVLLEGERRGFENLKHDLLKRIKMLEYALKQESTVDSPNARKYQTIYQDYMKPESTAVQEFNTMTEKSRERSRNLLNSCLQEINTLTAMPTQFPLLHSLPYDPLKPASTDLMIHSKPVSSPSPPSASDTSSPASSPSLSNRSLKNGAAATNSKKTAKSPTGTGTIRASASRNSNKNRPFTDEASAPPQGRPPSPPSLDQARNEVPPNVDEVAMLNNAVGEEKPEDETEDESLLRSKRPGTYMTDFRCRHLDSVRSVGFHPTDLIVASGSDDGTVKVWDLSSSIGRDGNSVRKPGMEETMPQITYRGHTHPVSSVVVSGDQKRVYSASLDSTIRVWRLPSAGHTLYSPVDPSLKIATYVGHSDAVWDIELSPEGLLASASADGTVKIWNTESSGDLLKSSWGYDGVTPENEDRRYVAPTCLQFCPTDTSKVAVGYANATIRIYDVATGKLLTTLAGSDDQYDGTVRTQINTLVAHPTMPLIVSGHEDKQIKFFDLRSGSCTQSMSAHMDAVAALDIDPSGSTLVSGGHDGSIRLWDMNQAKTCIQEFSAHRKKADEGVMSVQYHERMPWMVSGGADGQVKVYHHGHH</sequence>
<evidence type="ECO:0000313" key="9">
    <source>
        <dbReference type="EMBL" id="ORY99284.1"/>
    </source>
</evidence>
<dbReference type="STRING" id="13706.A0A1X2HJK9"/>
<dbReference type="InterPro" id="IPR019775">
    <property type="entry name" value="WD40_repeat_CS"/>
</dbReference>
<protein>
    <submittedName>
        <fullName evidence="9">WD40-repeat-containing domain protein</fullName>
    </submittedName>
</protein>
<organism evidence="9 10">
    <name type="scientific">Syncephalastrum racemosum</name>
    <name type="common">Filamentous fungus</name>
    <dbReference type="NCBI Taxonomy" id="13706"/>
    <lineage>
        <taxon>Eukaryota</taxon>
        <taxon>Fungi</taxon>
        <taxon>Fungi incertae sedis</taxon>
        <taxon>Mucoromycota</taxon>
        <taxon>Mucoromycotina</taxon>
        <taxon>Mucoromycetes</taxon>
        <taxon>Mucorales</taxon>
        <taxon>Syncephalastraceae</taxon>
        <taxon>Syncephalastrum</taxon>
    </lineage>
</organism>
<feature type="repeat" description="WD" evidence="6">
    <location>
        <begin position="545"/>
        <end position="586"/>
    </location>
</feature>
<feature type="repeat" description="WD" evidence="6">
    <location>
        <begin position="288"/>
        <end position="323"/>
    </location>
</feature>
<name>A0A1X2HJK9_SYNRA</name>
<dbReference type="OMA" id="SKCSQEV"/>
<accession>A0A1X2HJK9</accession>
<keyword evidence="10" id="KW-1185">Reference proteome</keyword>
<dbReference type="SUPFAM" id="SSF50978">
    <property type="entry name" value="WD40 repeat-like"/>
    <property type="match status" value="1"/>
</dbReference>